<accession>A0A5C6AK26</accession>
<evidence type="ECO:0000256" key="1">
    <source>
        <dbReference type="SAM" id="MobiDB-lite"/>
    </source>
</evidence>
<sequence length="199" mass="21632">MVAIVAAGRRRPTASNASLLRLLPRARHPRSLTERGARQGQLTHRTVSKDAPTAESPQLRCHSCSSQIVKDRQRKRWPGHSLPGSTPRRRTATGRTKEPVQIWRLASRPATDYFVRSVCCELRTLTEAPDAVKGHSRVFFGVIQSPGLSPELRPPTVGVRRSAALPLQIIAAGLSAVGGACLSQATTRPTNFGRILLAP</sequence>
<reference evidence="2 3" key="1">
    <citation type="submission" date="2019-02" db="EMBL/GenBank/DDBJ databases">
        <title>Deep-cultivation of Planctomycetes and their phenomic and genomic characterization uncovers novel biology.</title>
        <authorList>
            <person name="Wiegand S."/>
            <person name="Jogler M."/>
            <person name="Boedeker C."/>
            <person name="Pinto D."/>
            <person name="Vollmers J."/>
            <person name="Rivas-Marin E."/>
            <person name="Kohn T."/>
            <person name="Peeters S.H."/>
            <person name="Heuer A."/>
            <person name="Rast P."/>
            <person name="Oberbeckmann S."/>
            <person name="Bunk B."/>
            <person name="Jeske O."/>
            <person name="Meyerdierks A."/>
            <person name="Storesund J.E."/>
            <person name="Kallscheuer N."/>
            <person name="Luecker S."/>
            <person name="Lage O.M."/>
            <person name="Pohl T."/>
            <person name="Merkel B.J."/>
            <person name="Hornburger P."/>
            <person name="Mueller R.-W."/>
            <person name="Bruemmer F."/>
            <person name="Labrenz M."/>
            <person name="Spormann A.M."/>
            <person name="Op Den Camp H."/>
            <person name="Overmann J."/>
            <person name="Amann R."/>
            <person name="Jetten M.S.M."/>
            <person name="Mascher T."/>
            <person name="Medema M.H."/>
            <person name="Devos D.P."/>
            <person name="Kaster A.-K."/>
            <person name="Ovreas L."/>
            <person name="Rohde M."/>
            <person name="Galperin M.Y."/>
            <person name="Jogler C."/>
        </authorList>
    </citation>
    <scope>NUCLEOTIDE SEQUENCE [LARGE SCALE GENOMIC DNA]</scope>
    <source>
        <strain evidence="2 3">Pla108</strain>
    </source>
</reference>
<dbReference type="Proteomes" id="UP000317421">
    <property type="component" value="Unassembled WGS sequence"/>
</dbReference>
<organism evidence="2 3">
    <name type="scientific">Botrimarina colliarenosi</name>
    <dbReference type="NCBI Taxonomy" id="2528001"/>
    <lineage>
        <taxon>Bacteria</taxon>
        <taxon>Pseudomonadati</taxon>
        <taxon>Planctomycetota</taxon>
        <taxon>Planctomycetia</taxon>
        <taxon>Pirellulales</taxon>
        <taxon>Lacipirellulaceae</taxon>
        <taxon>Botrimarina</taxon>
    </lineage>
</organism>
<evidence type="ECO:0000313" key="3">
    <source>
        <dbReference type="Proteomes" id="UP000317421"/>
    </source>
</evidence>
<dbReference type="AlphaFoldDB" id="A0A5C6AK26"/>
<dbReference type="EMBL" id="SJPR01000001">
    <property type="protein sequence ID" value="TWT99515.1"/>
    <property type="molecule type" value="Genomic_DNA"/>
</dbReference>
<feature type="region of interest" description="Disordered" evidence="1">
    <location>
        <begin position="25"/>
        <end position="57"/>
    </location>
</feature>
<name>A0A5C6AK26_9BACT</name>
<evidence type="ECO:0000313" key="2">
    <source>
        <dbReference type="EMBL" id="TWT99515.1"/>
    </source>
</evidence>
<gene>
    <name evidence="2" type="ORF">Pla108_04550</name>
</gene>
<keyword evidence="3" id="KW-1185">Reference proteome</keyword>
<proteinExistence type="predicted"/>
<comment type="caution">
    <text evidence="2">The sequence shown here is derived from an EMBL/GenBank/DDBJ whole genome shotgun (WGS) entry which is preliminary data.</text>
</comment>
<feature type="region of interest" description="Disordered" evidence="1">
    <location>
        <begin position="69"/>
        <end position="97"/>
    </location>
</feature>
<protein>
    <submittedName>
        <fullName evidence="2">Uncharacterized protein</fullName>
    </submittedName>
</protein>